<comment type="similarity">
    <text evidence="1">Belongs to the protein-tyrosine phosphatase family. Non-receptor class subfamily.</text>
</comment>
<feature type="compositionally biased region" description="Basic and acidic residues" evidence="2">
    <location>
        <begin position="270"/>
        <end position="280"/>
    </location>
</feature>
<name>A0A8H3IX45_9LECA</name>
<comment type="caution">
    <text evidence="4">The sequence shown here is derived from an EMBL/GenBank/DDBJ whole genome shotgun (WGS) entry which is preliminary data.</text>
</comment>
<dbReference type="PANTHER" id="PTHR46588:SF1">
    <property type="entry name" value="SERINE_THREONINE_TYROSINE-INTERACTING PROTEIN"/>
    <property type="match status" value="1"/>
</dbReference>
<dbReference type="InterPro" id="IPR000340">
    <property type="entry name" value="Dual-sp_phosphatase_cat-dom"/>
</dbReference>
<gene>
    <name evidence="4" type="ORF">GOMPHAMPRED_006463</name>
</gene>
<feature type="region of interest" description="Disordered" evidence="2">
    <location>
        <begin position="251"/>
        <end position="314"/>
    </location>
</feature>
<dbReference type="SUPFAM" id="SSF52799">
    <property type="entry name" value="(Phosphotyrosine protein) phosphatases II"/>
    <property type="match status" value="1"/>
</dbReference>
<reference evidence="4" key="1">
    <citation type="submission" date="2021-03" db="EMBL/GenBank/DDBJ databases">
        <authorList>
            <person name="Tagirdzhanova G."/>
        </authorList>
    </citation>
    <scope>NUCLEOTIDE SEQUENCE</scope>
</reference>
<evidence type="ECO:0000256" key="2">
    <source>
        <dbReference type="SAM" id="MobiDB-lite"/>
    </source>
</evidence>
<organism evidence="4 5">
    <name type="scientific">Gomphillus americanus</name>
    <dbReference type="NCBI Taxonomy" id="1940652"/>
    <lineage>
        <taxon>Eukaryota</taxon>
        <taxon>Fungi</taxon>
        <taxon>Dikarya</taxon>
        <taxon>Ascomycota</taxon>
        <taxon>Pezizomycotina</taxon>
        <taxon>Lecanoromycetes</taxon>
        <taxon>OSLEUM clade</taxon>
        <taxon>Ostropomycetidae</taxon>
        <taxon>Ostropales</taxon>
        <taxon>Graphidaceae</taxon>
        <taxon>Gomphilloideae</taxon>
        <taxon>Gomphillus</taxon>
    </lineage>
</organism>
<dbReference type="InterPro" id="IPR020422">
    <property type="entry name" value="TYR_PHOSPHATASE_DUAL_dom"/>
</dbReference>
<dbReference type="Gene3D" id="3.90.190.10">
    <property type="entry name" value="Protein tyrosine phosphatase superfamily"/>
    <property type="match status" value="1"/>
</dbReference>
<proteinExistence type="inferred from homology"/>
<dbReference type="PROSITE" id="PS50056">
    <property type="entry name" value="TYR_PHOSPHATASE_2"/>
    <property type="match status" value="1"/>
</dbReference>
<evidence type="ECO:0000259" key="3">
    <source>
        <dbReference type="PROSITE" id="PS50056"/>
    </source>
</evidence>
<protein>
    <recommendedName>
        <fullName evidence="3">Tyrosine specific protein phosphatases domain-containing protein</fullName>
    </recommendedName>
</protein>
<dbReference type="CDD" id="cd14498">
    <property type="entry name" value="DSP"/>
    <property type="match status" value="1"/>
</dbReference>
<evidence type="ECO:0000256" key="1">
    <source>
        <dbReference type="ARBA" id="ARBA00009649"/>
    </source>
</evidence>
<dbReference type="PANTHER" id="PTHR46588">
    <property type="entry name" value="SERINE/THREONINE/TYROSINE-INTERACTING PROTEIN"/>
    <property type="match status" value="1"/>
</dbReference>
<dbReference type="InterPro" id="IPR052449">
    <property type="entry name" value="STYX-Interacting_Phosphatase"/>
</dbReference>
<dbReference type="GO" id="GO:0005654">
    <property type="term" value="C:nucleoplasm"/>
    <property type="evidence" value="ECO:0007669"/>
    <property type="project" value="TreeGrafter"/>
</dbReference>
<dbReference type="InterPro" id="IPR000387">
    <property type="entry name" value="Tyr_Pase_dom"/>
</dbReference>
<dbReference type="GO" id="GO:0070372">
    <property type="term" value="P:regulation of ERK1 and ERK2 cascade"/>
    <property type="evidence" value="ECO:0007669"/>
    <property type="project" value="TreeGrafter"/>
</dbReference>
<feature type="domain" description="Tyrosine specific protein phosphatases" evidence="3">
    <location>
        <begin position="154"/>
        <end position="220"/>
    </location>
</feature>
<keyword evidence="5" id="KW-1185">Reference proteome</keyword>
<dbReference type="GO" id="GO:1990444">
    <property type="term" value="F:F-box domain binding"/>
    <property type="evidence" value="ECO:0007669"/>
    <property type="project" value="TreeGrafter"/>
</dbReference>
<dbReference type="OrthoDB" id="10252009at2759"/>
<dbReference type="AlphaFoldDB" id="A0A8H3IX45"/>
<dbReference type="GO" id="GO:0005737">
    <property type="term" value="C:cytoplasm"/>
    <property type="evidence" value="ECO:0007669"/>
    <property type="project" value="TreeGrafter"/>
</dbReference>
<dbReference type="GO" id="GO:0062026">
    <property type="term" value="P:negative regulation of SCF-dependent proteasomal ubiquitin-dependent catabolic process"/>
    <property type="evidence" value="ECO:0007669"/>
    <property type="project" value="TreeGrafter"/>
</dbReference>
<sequence length="314" mass="35550">MDPSDNSFHNPSHQYVYRVPSPPRIFVPPPIQTSIDSPIATTEKISFLQPSVLFSHCSFLSSIQFRHPKPRDHVIDWTYNERQSAQEILPFLFLGPLGAARDKAFLQSKQITMVLGVRKVMDGFMLNPRAPRDLQLEMHFVDIKTERELIESFGRLIALVNEHLERRYRAAQADPSLAPGRVLVFCESGNERSATAVAAYIIAVYGVNLVEAIQIVQGQRFCVNIDDDSRTRLETLSHILRAQIDVLEANRGGQEATQSSNNHLDALSPRLDRKRTAERMMEDDDDDYMVDVGAEQKLKRDGSAPFSDTVEEED</sequence>
<dbReference type="Pfam" id="PF00782">
    <property type="entry name" value="DSPc"/>
    <property type="match status" value="1"/>
</dbReference>
<dbReference type="InterPro" id="IPR029021">
    <property type="entry name" value="Prot-tyrosine_phosphatase-like"/>
</dbReference>
<evidence type="ECO:0000313" key="4">
    <source>
        <dbReference type="EMBL" id="CAF9931970.1"/>
    </source>
</evidence>
<accession>A0A8H3IX45</accession>
<dbReference type="SMART" id="SM00195">
    <property type="entry name" value="DSPc"/>
    <property type="match status" value="1"/>
</dbReference>
<dbReference type="EMBL" id="CAJPDQ010000041">
    <property type="protein sequence ID" value="CAF9931970.1"/>
    <property type="molecule type" value="Genomic_DNA"/>
</dbReference>
<dbReference type="Proteomes" id="UP000664169">
    <property type="component" value="Unassembled WGS sequence"/>
</dbReference>
<evidence type="ECO:0000313" key="5">
    <source>
        <dbReference type="Proteomes" id="UP000664169"/>
    </source>
</evidence>
<dbReference type="GO" id="GO:0140096">
    <property type="term" value="F:catalytic activity, acting on a protein"/>
    <property type="evidence" value="ECO:0007669"/>
    <property type="project" value="UniProtKB-ARBA"/>
</dbReference>